<dbReference type="InterPro" id="IPR001697">
    <property type="entry name" value="Pyr_Knase"/>
</dbReference>
<evidence type="ECO:0000256" key="9">
    <source>
        <dbReference type="ARBA" id="ARBA00022842"/>
    </source>
</evidence>
<dbReference type="InterPro" id="IPR015806">
    <property type="entry name" value="Pyrv_Knase_insert_dom_sf"/>
</dbReference>
<reference evidence="13 14" key="1">
    <citation type="submission" date="2017-09" db="EMBL/GenBank/DDBJ databases">
        <title>The draft genome sequences of Marinobacter guineae M3B.</title>
        <authorList>
            <person name="Cao J."/>
        </authorList>
    </citation>
    <scope>NUCLEOTIDE SEQUENCE [LARGE SCALE GENOMIC DNA]</scope>
    <source>
        <strain evidence="13 14">M3B</strain>
    </source>
</reference>
<dbReference type="RefSeq" id="WP_099617806.1">
    <property type="nucleotide sequence ID" value="NZ_KZ319340.1"/>
</dbReference>
<accession>A0A2G1VG22</accession>
<evidence type="ECO:0000259" key="12">
    <source>
        <dbReference type="Pfam" id="PF00224"/>
    </source>
</evidence>
<evidence type="ECO:0000256" key="5">
    <source>
        <dbReference type="ARBA" id="ARBA00022723"/>
    </source>
</evidence>
<evidence type="ECO:0000256" key="6">
    <source>
        <dbReference type="ARBA" id="ARBA00022741"/>
    </source>
</evidence>
<dbReference type="SUPFAM" id="SSF50800">
    <property type="entry name" value="PK beta-barrel domain-like"/>
    <property type="match status" value="1"/>
</dbReference>
<dbReference type="InterPro" id="IPR015813">
    <property type="entry name" value="Pyrv/PenolPyrv_kinase-like_dom"/>
</dbReference>
<organism evidence="13 14">
    <name type="scientific">Marinobacter guineae</name>
    <dbReference type="NCBI Taxonomy" id="432303"/>
    <lineage>
        <taxon>Bacteria</taxon>
        <taxon>Pseudomonadati</taxon>
        <taxon>Pseudomonadota</taxon>
        <taxon>Gammaproteobacteria</taxon>
        <taxon>Pseudomonadales</taxon>
        <taxon>Marinobacteraceae</taxon>
        <taxon>Marinobacter</taxon>
    </lineage>
</organism>
<dbReference type="GO" id="GO:0005524">
    <property type="term" value="F:ATP binding"/>
    <property type="evidence" value="ECO:0007669"/>
    <property type="project" value="UniProtKB-KW"/>
</dbReference>
<keyword evidence="6" id="KW-0547">Nucleotide-binding</keyword>
<evidence type="ECO:0000313" key="14">
    <source>
        <dbReference type="Proteomes" id="UP000229044"/>
    </source>
</evidence>
<evidence type="ECO:0000256" key="11">
    <source>
        <dbReference type="ARBA" id="ARBA00023317"/>
    </source>
</evidence>
<dbReference type="GO" id="GO:0004743">
    <property type="term" value="F:pyruvate kinase activity"/>
    <property type="evidence" value="ECO:0007669"/>
    <property type="project" value="UniProtKB-EC"/>
</dbReference>
<dbReference type="NCBIfam" id="NF011314">
    <property type="entry name" value="PRK14725.1"/>
    <property type="match status" value="1"/>
</dbReference>
<evidence type="ECO:0000256" key="8">
    <source>
        <dbReference type="ARBA" id="ARBA00022840"/>
    </source>
</evidence>
<keyword evidence="4" id="KW-0808">Transferase</keyword>
<feature type="domain" description="Pyruvate kinase barrel" evidence="12">
    <location>
        <begin position="371"/>
        <end position="587"/>
    </location>
</feature>
<dbReference type="Proteomes" id="UP000229044">
    <property type="component" value="Unassembled WGS sequence"/>
</dbReference>
<dbReference type="GO" id="GO:0016301">
    <property type="term" value="F:kinase activity"/>
    <property type="evidence" value="ECO:0007669"/>
    <property type="project" value="UniProtKB-KW"/>
</dbReference>
<dbReference type="InterPro" id="IPR011037">
    <property type="entry name" value="Pyrv_Knase-like_insert_dom_sf"/>
</dbReference>
<evidence type="ECO:0000256" key="2">
    <source>
        <dbReference type="ARBA" id="ARBA00008663"/>
    </source>
</evidence>
<dbReference type="AlphaFoldDB" id="A0A2G1VG22"/>
<protein>
    <recommendedName>
        <fullName evidence="3">pyruvate kinase</fullName>
        <ecNumber evidence="3">2.7.1.40</ecNumber>
    </recommendedName>
</protein>
<dbReference type="Pfam" id="PF00224">
    <property type="entry name" value="PK"/>
    <property type="match status" value="2"/>
</dbReference>
<keyword evidence="5" id="KW-0479">Metal-binding</keyword>
<keyword evidence="11 13" id="KW-0670">Pyruvate</keyword>
<dbReference type="Gene3D" id="2.40.33.10">
    <property type="entry name" value="PK beta-barrel domain-like"/>
    <property type="match status" value="2"/>
</dbReference>
<dbReference type="InterPro" id="IPR040442">
    <property type="entry name" value="Pyrv_kinase-like_dom_sf"/>
</dbReference>
<dbReference type="EMBL" id="NTFI01000002">
    <property type="protein sequence ID" value="PHQ25705.1"/>
    <property type="molecule type" value="Genomic_DNA"/>
</dbReference>
<gene>
    <name evidence="13" type="ORF">CLH62_08855</name>
</gene>
<evidence type="ECO:0000313" key="13">
    <source>
        <dbReference type="EMBL" id="PHQ25705.1"/>
    </source>
</evidence>
<comment type="pathway">
    <text evidence="1">Carbohydrate degradation; glycolysis; pyruvate from D-glyceraldehyde 3-phosphate: step 5/5.</text>
</comment>
<evidence type="ECO:0000256" key="7">
    <source>
        <dbReference type="ARBA" id="ARBA00022777"/>
    </source>
</evidence>
<sequence length="627" mass="69315">MDEIPKATLAPSELEEVGSLLEDLKKLRETLIRETAEHRVNLNDINPAYQLSAENLLYYLSLRRHDIRPTQQRLASLGLSSLGRSESCVLATLDAVIRTLAALLGHPLPDPETETIQRVGIQDGPRLLTEHTDQLLGSATNERNVRIMVTMPTEAAHDESIIHSLLAKGMNCMRINCAHDAPETWKAMISNLRKATEATGIDCRIFMDLGGPKIRTSEIQPGPKVVHIRPKRTEYGITVIPARIWLAPEESPSDAPGDCEAEFRVSESFLKCLNRFDEITLEDARKKSRKWTVVEISDSGCCVESIKACYVVPGTKLHLRNGEPEKVCSTIGDFPPHPGFVLLNRDDSLIVTAQPVSGHSEIRDSKGKILTPATISCTMPEIASQVRPGETIWFDDGKIGGVIEKVEEASFLVKIQHAHPGGSKLRGGKGINLPDSELNIAAITSEDVDNLAFIAEHADAVEMSFANSAQDVRLLEKSLEAINANKPAIILKIETLEGFENLPSMLLAAMRWPSCGVMIARGDLAVECGYERLAEVQEEILWVCEAAHVPVIWATQVLENLAQKGMPSRAEISDVVMAHRAECVMLNKGPHIIEAVEVLDNILKRMQNHQRKKRAMLRELRLAHMKP</sequence>
<dbReference type="SUPFAM" id="SSF51621">
    <property type="entry name" value="Phosphoenolpyruvate/pyruvate domain"/>
    <property type="match status" value="1"/>
</dbReference>
<dbReference type="GO" id="GO:0030955">
    <property type="term" value="F:potassium ion binding"/>
    <property type="evidence" value="ECO:0007669"/>
    <property type="project" value="InterPro"/>
</dbReference>
<evidence type="ECO:0000256" key="10">
    <source>
        <dbReference type="ARBA" id="ARBA00023152"/>
    </source>
</evidence>
<dbReference type="Gene3D" id="3.20.20.60">
    <property type="entry name" value="Phosphoenolpyruvate-binding domains"/>
    <property type="match status" value="2"/>
</dbReference>
<dbReference type="GO" id="GO:0000287">
    <property type="term" value="F:magnesium ion binding"/>
    <property type="evidence" value="ECO:0007669"/>
    <property type="project" value="InterPro"/>
</dbReference>
<keyword evidence="10" id="KW-0324">Glycolysis</keyword>
<dbReference type="InterPro" id="IPR015793">
    <property type="entry name" value="Pyrv_Knase_brl"/>
</dbReference>
<dbReference type="EC" id="2.7.1.40" evidence="3"/>
<dbReference type="UniPathway" id="UPA00109">
    <property type="reaction ID" value="UER00188"/>
</dbReference>
<comment type="caution">
    <text evidence="13">The sequence shown here is derived from an EMBL/GenBank/DDBJ whole genome shotgun (WGS) entry which is preliminary data.</text>
</comment>
<dbReference type="PANTHER" id="PTHR11817">
    <property type="entry name" value="PYRUVATE KINASE"/>
    <property type="match status" value="1"/>
</dbReference>
<evidence type="ECO:0000256" key="3">
    <source>
        <dbReference type="ARBA" id="ARBA00012142"/>
    </source>
</evidence>
<keyword evidence="14" id="KW-1185">Reference proteome</keyword>
<proteinExistence type="inferred from homology"/>
<keyword evidence="8" id="KW-0067">ATP-binding</keyword>
<keyword evidence="7 13" id="KW-0418">Kinase</keyword>
<dbReference type="OrthoDB" id="9812123at2"/>
<evidence type="ECO:0000256" key="4">
    <source>
        <dbReference type="ARBA" id="ARBA00022679"/>
    </source>
</evidence>
<name>A0A2G1VG22_9GAMM</name>
<feature type="domain" description="Pyruvate kinase barrel" evidence="12">
    <location>
        <begin position="143"/>
        <end position="229"/>
    </location>
</feature>
<keyword evidence="9" id="KW-0460">Magnesium</keyword>
<comment type="similarity">
    <text evidence="2">Belongs to the pyruvate kinase family.</text>
</comment>
<evidence type="ECO:0000256" key="1">
    <source>
        <dbReference type="ARBA" id="ARBA00004997"/>
    </source>
</evidence>